<dbReference type="InterPro" id="IPR036188">
    <property type="entry name" value="FAD/NAD-bd_sf"/>
</dbReference>
<dbReference type="EMBL" id="JBHFNT010000232">
    <property type="protein sequence ID" value="MFB2838033.1"/>
    <property type="molecule type" value="Genomic_DNA"/>
</dbReference>
<keyword evidence="1" id="KW-0560">Oxidoreductase</keyword>
<reference evidence="1 2" key="1">
    <citation type="submission" date="2024-09" db="EMBL/GenBank/DDBJ databases">
        <title>Floridaenema gen nov. (Aerosakkonemataceae, Aerosakkonematales ord. nov., Cyanobacteria) from benthic tropical and subtropical fresh waters, with the description of four new species.</title>
        <authorList>
            <person name="Moretto J.A."/>
            <person name="Berthold D.E."/>
            <person name="Lefler F.W."/>
            <person name="Huang I.-S."/>
            <person name="Laughinghouse H. IV."/>
        </authorList>
    </citation>
    <scope>NUCLEOTIDE SEQUENCE [LARGE SCALE GENOMIC DNA]</scope>
    <source>
        <strain evidence="1 2">BLCC-F167</strain>
    </source>
</reference>
<keyword evidence="2" id="KW-1185">Reference proteome</keyword>
<organism evidence="1 2">
    <name type="scientific">Floridaenema evergladense BLCC-F167</name>
    <dbReference type="NCBI Taxonomy" id="3153639"/>
    <lineage>
        <taxon>Bacteria</taxon>
        <taxon>Bacillati</taxon>
        <taxon>Cyanobacteriota</taxon>
        <taxon>Cyanophyceae</taxon>
        <taxon>Oscillatoriophycideae</taxon>
        <taxon>Aerosakkonematales</taxon>
        <taxon>Aerosakkonemataceae</taxon>
        <taxon>Floridanema</taxon>
        <taxon>Floridanema evergladense</taxon>
    </lineage>
</organism>
<protein>
    <submittedName>
        <fullName evidence="1">NAD(P)/FAD-dependent oxidoreductase</fullName>
        <ecNumber evidence="1">1.-.-.-</ecNumber>
    </submittedName>
</protein>
<comment type="caution">
    <text evidence="1">The sequence shown here is derived from an EMBL/GenBank/DDBJ whole genome shotgun (WGS) entry which is preliminary data.</text>
</comment>
<gene>
    <name evidence="1" type="ORF">ACE1CA_26325</name>
</gene>
<dbReference type="RefSeq" id="WP_413280368.1">
    <property type="nucleotide sequence ID" value="NZ_JBHFNT010000232.1"/>
</dbReference>
<evidence type="ECO:0000313" key="1">
    <source>
        <dbReference type="EMBL" id="MFB2838033.1"/>
    </source>
</evidence>
<sequence>MGHVLTILVVGNKETVINSFLGYASRWYQQTEHSEFDWIGIIISAQPPKQKRGGVIYPVEGNRWVVTLSGIALDYPPTDEAGFLEFARSLQSPIIYETIRNAQPLSEIYGFRATENRLRHYEKLSKYPDGLLAVGDAVCAFNPVYGQGMTVAAIGALTLDECLSRKHSRNYHLSRHYYKQLAQHLQIPYV</sequence>
<dbReference type="EC" id="1.-.-.-" evidence="1"/>
<dbReference type="Gene3D" id="3.50.50.60">
    <property type="entry name" value="FAD/NAD(P)-binding domain"/>
    <property type="match status" value="1"/>
</dbReference>
<name>A0ABV4WSG6_9CYAN</name>
<proteinExistence type="predicted"/>
<evidence type="ECO:0000313" key="2">
    <source>
        <dbReference type="Proteomes" id="UP001576780"/>
    </source>
</evidence>
<dbReference type="SUPFAM" id="SSF51905">
    <property type="entry name" value="FAD/NAD(P)-binding domain"/>
    <property type="match status" value="1"/>
</dbReference>
<accession>A0ABV4WSG6</accession>
<dbReference type="GO" id="GO:0016491">
    <property type="term" value="F:oxidoreductase activity"/>
    <property type="evidence" value="ECO:0007669"/>
    <property type="project" value="UniProtKB-KW"/>
</dbReference>
<dbReference type="Proteomes" id="UP001576780">
    <property type="component" value="Unassembled WGS sequence"/>
</dbReference>